<gene>
    <name evidence="2" type="ORF">Cvel_12997</name>
</gene>
<dbReference type="PhylomeDB" id="A0A0G4IC02"/>
<feature type="compositionally biased region" description="Basic and acidic residues" evidence="1">
    <location>
        <begin position="38"/>
        <end position="51"/>
    </location>
</feature>
<accession>A0A0G4IC02</accession>
<feature type="region of interest" description="Disordered" evidence="1">
    <location>
        <begin position="1"/>
        <end position="64"/>
    </location>
</feature>
<sequence>MAPAATAGMQMDGNNQADLFDESFPELNDESEEQEASTDERSTESEERKDWTQSAASSTDEEKKARRREFRRLYRICQRIKKTFAAAATVTAAVQSNSDADSLDSLFVSDLKVLMTEQLEDCGLNEKFVQKALEGSWSSGRTVEDASKLSLVKDSGSMGVVTFSFGWLRMMQALFPLADLGHWIWQPTEADPGPSWSTANGMVGIRGVWAGGFHLTDAAVLSARCVVLNIEDIVPPLIGMKFLEAWSARMDYGIKRMLLLHPGAKKQHLSIQWTT</sequence>
<dbReference type="AlphaFoldDB" id="A0A0G4IC02"/>
<proteinExistence type="predicted"/>
<dbReference type="VEuPathDB" id="CryptoDB:Cvel_12997"/>
<reference evidence="2" key="1">
    <citation type="submission" date="2014-11" db="EMBL/GenBank/DDBJ databases">
        <authorList>
            <person name="Otto D Thomas"/>
            <person name="Naeem Raeece"/>
        </authorList>
    </citation>
    <scope>NUCLEOTIDE SEQUENCE</scope>
</reference>
<organism evidence="2">
    <name type="scientific">Chromera velia CCMP2878</name>
    <dbReference type="NCBI Taxonomy" id="1169474"/>
    <lineage>
        <taxon>Eukaryota</taxon>
        <taxon>Sar</taxon>
        <taxon>Alveolata</taxon>
        <taxon>Colpodellida</taxon>
        <taxon>Chromeraceae</taxon>
        <taxon>Chromera</taxon>
    </lineage>
</organism>
<evidence type="ECO:0000313" key="2">
    <source>
        <dbReference type="EMBL" id="CEM54732.1"/>
    </source>
</evidence>
<dbReference type="EMBL" id="CDMZ01005811">
    <property type="protein sequence ID" value="CEM54732.1"/>
    <property type="molecule type" value="Genomic_DNA"/>
</dbReference>
<name>A0A0G4IC02_9ALVE</name>
<protein>
    <submittedName>
        <fullName evidence="2">Uncharacterized protein</fullName>
    </submittedName>
</protein>
<feature type="compositionally biased region" description="Acidic residues" evidence="1">
    <location>
        <begin position="19"/>
        <end position="37"/>
    </location>
</feature>
<evidence type="ECO:0000256" key="1">
    <source>
        <dbReference type="SAM" id="MobiDB-lite"/>
    </source>
</evidence>